<evidence type="ECO:0000313" key="3">
    <source>
        <dbReference type="Proteomes" id="UP000182264"/>
    </source>
</evidence>
<accession>A0A1L3GH64</accession>
<dbReference type="OrthoDB" id="5405402at2"/>
<evidence type="ECO:0000313" key="2">
    <source>
        <dbReference type="EMBL" id="APG25274.1"/>
    </source>
</evidence>
<dbReference type="SUPFAM" id="SSF141371">
    <property type="entry name" value="PilZ domain-like"/>
    <property type="match status" value="1"/>
</dbReference>
<name>A0A1L3GH64_SYNAC</name>
<dbReference type="Pfam" id="PF07238">
    <property type="entry name" value="PilZ"/>
    <property type="match status" value="1"/>
</dbReference>
<dbReference type="AlphaFoldDB" id="A0A1L3GH64"/>
<dbReference type="GO" id="GO:0035438">
    <property type="term" value="F:cyclic-di-GMP binding"/>
    <property type="evidence" value="ECO:0007669"/>
    <property type="project" value="InterPro"/>
</dbReference>
<dbReference type="KEGG" id="pace:A6070_03815"/>
<dbReference type="RefSeq" id="WP_072287124.1">
    <property type="nucleotide sequence ID" value="NZ_CP015455.1"/>
</dbReference>
<feature type="domain" description="PilZ" evidence="1">
    <location>
        <begin position="117"/>
        <end position="217"/>
    </location>
</feature>
<evidence type="ECO:0000259" key="1">
    <source>
        <dbReference type="Pfam" id="PF07238"/>
    </source>
</evidence>
<dbReference type="Proteomes" id="UP000182264">
    <property type="component" value="Chromosome"/>
</dbReference>
<organism evidence="2 3">
    <name type="scientific">Syntrophotalea acetylenica</name>
    <name type="common">Pelobacter acetylenicus</name>
    <dbReference type="NCBI Taxonomy" id="29542"/>
    <lineage>
        <taxon>Bacteria</taxon>
        <taxon>Pseudomonadati</taxon>
        <taxon>Thermodesulfobacteriota</taxon>
        <taxon>Desulfuromonadia</taxon>
        <taxon>Desulfuromonadales</taxon>
        <taxon>Syntrophotaleaceae</taxon>
        <taxon>Syntrophotalea</taxon>
    </lineage>
</organism>
<dbReference type="Gene3D" id="2.40.10.220">
    <property type="entry name" value="predicted glycosyltransferase like domains"/>
    <property type="match status" value="1"/>
</dbReference>
<gene>
    <name evidence="2" type="ORF">A7E75_09815</name>
</gene>
<dbReference type="InterPro" id="IPR009875">
    <property type="entry name" value="PilZ_domain"/>
</dbReference>
<sequence>MKRLLLGEHREDILNTLDLTLKHWGYRVLAVPRRERLNKLIRDTAFDLLIINADWLDANHATLEALETCIGKGASLMVLKSRETSPQLPLPHQLLDVPVDIFSLFSAIQQHLEKHPRKNMRLALKLPGMICRHHQCQLGEVLSLSTRGLFMKTGFRLDQGERFRIVLPLMGMKEELELSGKVLYRVHPDPKNNYQQGVGVGFVDLQPNAARLLERYIKTCFREEMSHRRGHHGWHTGALTQGEEDTVLRLPAPMLWETPPAPPQPS</sequence>
<proteinExistence type="predicted"/>
<keyword evidence="3" id="KW-1185">Reference proteome</keyword>
<dbReference type="STRING" id="29542.A6070_03815"/>
<protein>
    <recommendedName>
        <fullName evidence="1">PilZ domain-containing protein</fullName>
    </recommendedName>
</protein>
<reference evidence="2 3" key="1">
    <citation type="journal article" date="2017" name="Genome Announc.">
        <title>Complete Genome Sequences of Two Acetylene-Fermenting Pelobacter acetylenicus Strains.</title>
        <authorList>
            <person name="Sutton J.M."/>
            <person name="Baesman S.M."/>
            <person name="Fierst J.L."/>
            <person name="Poret-Peterson A.T."/>
            <person name="Oremland R.S."/>
            <person name="Dunlap D.S."/>
            <person name="Akob D.M."/>
        </authorList>
    </citation>
    <scope>NUCLEOTIDE SEQUENCE [LARGE SCALE GENOMIC DNA]</scope>
    <source>
        <strain evidence="2 3">DSM 3247</strain>
    </source>
</reference>
<dbReference type="EMBL" id="CP015518">
    <property type="protein sequence ID" value="APG25274.1"/>
    <property type="molecule type" value="Genomic_DNA"/>
</dbReference>